<keyword evidence="1" id="KW-0436">Ligase</keyword>
<dbReference type="InterPro" id="IPR013221">
    <property type="entry name" value="Mur_ligase_cen"/>
</dbReference>
<evidence type="ECO:0008006" key="14">
    <source>
        <dbReference type="Google" id="ProtNLM"/>
    </source>
</evidence>
<dbReference type="InterPro" id="IPR050061">
    <property type="entry name" value="MurCDEF_pg_biosynth"/>
</dbReference>
<comment type="caution">
    <text evidence="12">The sequence shown here is derived from an EMBL/GenBank/DDBJ whole genome shotgun (WGS) entry which is preliminary data.</text>
</comment>
<evidence type="ECO:0000256" key="7">
    <source>
        <dbReference type="ARBA" id="ARBA00023306"/>
    </source>
</evidence>
<keyword evidence="2" id="KW-0132">Cell division</keyword>
<evidence type="ECO:0000313" key="13">
    <source>
        <dbReference type="Proteomes" id="UP000264002"/>
    </source>
</evidence>
<reference evidence="13" key="1">
    <citation type="submission" date="2018-08" db="EMBL/GenBank/DDBJ databases">
        <authorList>
            <person name="Grouzdev D.S."/>
            <person name="Krutkina M.S."/>
        </authorList>
    </citation>
    <scope>NUCLEOTIDE SEQUENCE [LARGE SCALE GENOMIC DNA]</scope>
    <source>
        <strain evidence="13">4-11</strain>
    </source>
</reference>
<dbReference type="InterPro" id="IPR036565">
    <property type="entry name" value="Mur-like_cat_sf"/>
</dbReference>
<evidence type="ECO:0000259" key="10">
    <source>
        <dbReference type="Pfam" id="PF02875"/>
    </source>
</evidence>
<feature type="domain" description="Mur ligase central" evidence="11">
    <location>
        <begin position="112"/>
        <end position="245"/>
    </location>
</feature>
<dbReference type="GO" id="GO:0005524">
    <property type="term" value="F:ATP binding"/>
    <property type="evidence" value="ECO:0007669"/>
    <property type="project" value="UniProtKB-KW"/>
</dbReference>
<name>A0A372MJ89_9SPIR</name>
<dbReference type="Gene3D" id="3.90.190.20">
    <property type="entry name" value="Mur ligase, C-terminal domain"/>
    <property type="match status" value="1"/>
</dbReference>
<dbReference type="PANTHER" id="PTHR43445">
    <property type="entry name" value="UDP-N-ACETYLMURAMATE--L-ALANINE LIGASE-RELATED"/>
    <property type="match status" value="1"/>
</dbReference>
<dbReference type="InterPro" id="IPR004101">
    <property type="entry name" value="Mur_ligase_C"/>
</dbReference>
<dbReference type="Pfam" id="PF01225">
    <property type="entry name" value="Mur_ligase"/>
    <property type="match status" value="1"/>
</dbReference>
<evidence type="ECO:0000259" key="9">
    <source>
        <dbReference type="Pfam" id="PF01225"/>
    </source>
</evidence>
<evidence type="ECO:0000256" key="8">
    <source>
        <dbReference type="ARBA" id="ARBA00023316"/>
    </source>
</evidence>
<evidence type="ECO:0000256" key="1">
    <source>
        <dbReference type="ARBA" id="ARBA00022598"/>
    </source>
</evidence>
<proteinExistence type="predicted"/>
<dbReference type="Pfam" id="PF02875">
    <property type="entry name" value="Mur_ligase_C"/>
    <property type="match status" value="1"/>
</dbReference>
<dbReference type="EMBL" id="QUWK01000004">
    <property type="protein sequence ID" value="RFU95438.1"/>
    <property type="molecule type" value="Genomic_DNA"/>
</dbReference>
<keyword evidence="8" id="KW-0961">Cell wall biogenesis/degradation</keyword>
<keyword evidence="13" id="KW-1185">Reference proteome</keyword>
<evidence type="ECO:0000256" key="5">
    <source>
        <dbReference type="ARBA" id="ARBA00022960"/>
    </source>
</evidence>
<dbReference type="Gene3D" id="3.40.50.720">
    <property type="entry name" value="NAD(P)-binding Rossmann-like Domain"/>
    <property type="match status" value="1"/>
</dbReference>
<feature type="domain" description="Mur ligase C-terminal" evidence="10">
    <location>
        <begin position="332"/>
        <end position="465"/>
    </location>
</feature>
<dbReference type="Proteomes" id="UP000264002">
    <property type="component" value="Unassembled WGS sequence"/>
</dbReference>
<feature type="domain" description="Mur ligase N-terminal catalytic" evidence="9">
    <location>
        <begin position="10"/>
        <end position="106"/>
    </location>
</feature>
<evidence type="ECO:0000256" key="2">
    <source>
        <dbReference type="ARBA" id="ARBA00022618"/>
    </source>
</evidence>
<dbReference type="GO" id="GO:0016881">
    <property type="term" value="F:acid-amino acid ligase activity"/>
    <property type="evidence" value="ECO:0007669"/>
    <property type="project" value="InterPro"/>
</dbReference>
<dbReference type="GO" id="GO:0008360">
    <property type="term" value="P:regulation of cell shape"/>
    <property type="evidence" value="ECO:0007669"/>
    <property type="project" value="UniProtKB-KW"/>
</dbReference>
<evidence type="ECO:0000313" key="12">
    <source>
        <dbReference type="EMBL" id="RFU95438.1"/>
    </source>
</evidence>
<keyword evidence="6" id="KW-0573">Peptidoglycan synthesis</keyword>
<protein>
    <recommendedName>
        <fullName evidence="14">UDP-N-acetylmuramate--L-alanine ligase</fullName>
    </recommendedName>
</protein>
<dbReference type="RefSeq" id="WP_117329850.1">
    <property type="nucleotide sequence ID" value="NZ_QUWK01000004.1"/>
</dbReference>
<dbReference type="Pfam" id="PF08245">
    <property type="entry name" value="Mur_ligase_M"/>
    <property type="match status" value="1"/>
</dbReference>
<dbReference type="Gene3D" id="3.40.1190.10">
    <property type="entry name" value="Mur-like, catalytic domain"/>
    <property type="match status" value="1"/>
</dbReference>
<dbReference type="InterPro" id="IPR000713">
    <property type="entry name" value="Mur_ligase_N"/>
</dbReference>
<dbReference type="PANTHER" id="PTHR43445:SF3">
    <property type="entry name" value="UDP-N-ACETYLMURAMATE--L-ALANINE LIGASE"/>
    <property type="match status" value="1"/>
</dbReference>
<sequence length="482" mass="53007">MQTIGTHVFLVGIKGTGMSSLALLLQRWGFSVCGCDTAEIFSSDAVLQEAGIAVFEGFEASVLPLDAKEVIYSSAYSEALPILQEARKRSLPLSTYPQYLAYLSKQQDSYAVAGTHGKTTTCSVATHLLQQACEGQFPFYAIYGAPQKETAGGRECALFEACEYQDHFHSYSLRGVLVTSVEYDHPDYFSSEAQVMKSFETLVDNLQGGGFLIYCSDDSGAKALGSYAKHTRPDLSVLSYGFSSDGPFSIKEVAGGRYTLDLLKDLPFTVTSHARALVDDHVGALVLSLAMVLDRPEPKLYVENKGLITDEVLPTLVSLFLPHLAKYQGCKGRTEELFRAGRVIYLDDYAHHPSEIRTSLEEIHLRYPGYPLLVVFSAHTASRTNALLHQFAEVLATCDRLIVQNTYASARNDGSADDESSLRLFSLLRETMGDRVAFAPSDESATEIASTWLQERWLCITMGAGNNRSLGPQIAEIRRSFQ</sequence>
<dbReference type="SUPFAM" id="SSF53623">
    <property type="entry name" value="MurD-like peptide ligases, catalytic domain"/>
    <property type="match status" value="1"/>
</dbReference>
<dbReference type="GO" id="GO:0051301">
    <property type="term" value="P:cell division"/>
    <property type="evidence" value="ECO:0007669"/>
    <property type="project" value="UniProtKB-KW"/>
</dbReference>
<organism evidence="12 13">
    <name type="scientific">Sphaerochaeta halotolerans</name>
    <dbReference type="NCBI Taxonomy" id="2293840"/>
    <lineage>
        <taxon>Bacteria</taxon>
        <taxon>Pseudomonadati</taxon>
        <taxon>Spirochaetota</taxon>
        <taxon>Spirochaetia</taxon>
        <taxon>Spirochaetales</taxon>
        <taxon>Sphaerochaetaceae</taxon>
        <taxon>Sphaerochaeta</taxon>
    </lineage>
</organism>
<dbReference type="InterPro" id="IPR036615">
    <property type="entry name" value="Mur_ligase_C_dom_sf"/>
</dbReference>
<evidence type="ECO:0000256" key="3">
    <source>
        <dbReference type="ARBA" id="ARBA00022741"/>
    </source>
</evidence>
<reference evidence="12 13" key="2">
    <citation type="submission" date="2018-09" db="EMBL/GenBank/DDBJ databases">
        <title>Genome of Sphaerochaeta halotolerans strain 4-11.</title>
        <authorList>
            <person name="Nazina T.N."/>
            <person name="Sokolova D.S."/>
        </authorList>
    </citation>
    <scope>NUCLEOTIDE SEQUENCE [LARGE SCALE GENOMIC DNA]</scope>
    <source>
        <strain evidence="12 13">4-11</strain>
    </source>
</reference>
<keyword evidence="5" id="KW-0133">Cell shape</keyword>
<accession>A0A372MJ89</accession>
<dbReference type="SUPFAM" id="SSF53244">
    <property type="entry name" value="MurD-like peptide ligases, peptide-binding domain"/>
    <property type="match status" value="1"/>
</dbReference>
<evidence type="ECO:0000256" key="6">
    <source>
        <dbReference type="ARBA" id="ARBA00022984"/>
    </source>
</evidence>
<keyword evidence="4" id="KW-0067">ATP-binding</keyword>
<dbReference type="GO" id="GO:0009252">
    <property type="term" value="P:peptidoglycan biosynthetic process"/>
    <property type="evidence" value="ECO:0007669"/>
    <property type="project" value="UniProtKB-KW"/>
</dbReference>
<keyword evidence="7" id="KW-0131">Cell cycle</keyword>
<evidence type="ECO:0000259" key="11">
    <source>
        <dbReference type="Pfam" id="PF08245"/>
    </source>
</evidence>
<evidence type="ECO:0000256" key="4">
    <source>
        <dbReference type="ARBA" id="ARBA00022840"/>
    </source>
</evidence>
<gene>
    <name evidence="12" type="ORF">DYP60_05335</name>
</gene>
<keyword evidence="3" id="KW-0547">Nucleotide-binding</keyword>
<dbReference type="GO" id="GO:0071555">
    <property type="term" value="P:cell wall organization"/>
    <property type="evidence" value="ECO:0007669"/>
    <property type="project" value="UniProtKB-KW"/>
</dbReference>
<dbReference type="SUPFAM" id="SSF51984">
    <property type="entry name" value="MurCD N-terminal domain"/>
    <property type="match status" value="1"/>
</dbReference>
<dbReference type="AlphaFoldDB" id="A0A372MJ89"/>